<organism evidence="2 3">
    <name type="scientific">Syntrophomonas zehnderi OL-4</name>
    <dbReference type="NCBI Taxonomy" id="690567"/>
    <lineage>
        <taxon>Bacteria</taxon>
        <taxon>Bacillati</taxon>
        <taxon>Bacillota</taxon>
        <taxon>Clostridia</taxon>
        <taxon>Eubacteriales</taxon>
        <taxon>Syntrophomonadaceae</taxon>
        <taxon>Syntrophomonas</taxon>
    </lineage>
</organism>
<dbReference type="InterPro" id="IPR005149">
    <property type="entry name" value="Tscrpt_reg_PadR_N"/>
</dbReference>
<name>A0A0E4GAN6_9FIRM</name>
<keyword evidence="3" id="KW-1185">Reference proteome</keyword>
<reference evidence="2 3" key="1">
    <citation type="submission" date="2015-03" db="EMBL/GenBank/DDBJ databases">
        <authorList>
            <person name="Murphy D."/>
        </authorList>
    </citation>
    <scope>NUCLEOTIDE SEQUENCE [LARGE SCALE GENOMIC DNA]</scope>
    <source>
        <strain evidence="2 3">OL-4</strain>
    </source>
</reference>
<dbReference type="RefSeq" id="WP_046496454.1">
    <property type="nucleotide sequence ID" value="NZ_CGIH01000020.1"/>
</dbReference>
<dbReference type="EMBL" id="CGIH01000020">
    <property type="protein sequence ID" value="CFX39250.1"/>
    <property type="molecule type" value="Genomic_DNA"/>
</dbReference>
<dbReference type="Proteomes" id="UP000045545">
    <property type="component" value="Unassembled WGS sequence"/>
</dbReference>
<dbReference type="InterPro" id="IPR036390">
    <property type="entry name" value="WH_DNA-bd_sf"/>
</dbReference>
<dbReference type="Gene3D" id="1.10.10.10">
    <property type="entry name" value="Winged helix-like DNA-binding domain superfamily/Winged helix DNA-binding domain"/>
    <property type="match status" value="1"/>
</dbReference>
<feature type="domain" description="Transcription regulator PadR N-terminal" evidence="1">
    <location>
        <begin position="14"/>
        <end position="83"/>
    </location>
</feature>
<dbReference type="AlphaFoldDB" id="A0A0E4GAN6"/>
<dbReference type="InterPro" id="IPR052509">
    <property type="entry name" value="Metal_resp_DNA-bind_regulator"/>
</dbReference>
<dbReference type="Pfam" id="PF03551">
    <property type="entry name" value="PadR"/>
    <property type="match status" value="1"/>
</dbReference>
<sequence>MIKNMLSGFVRLHILHHASLEPIYGVEMIEELRRHGYRVGAGTVYPVLHQMEEDGLLISEKVNVEGRIRIYYQITEKGRQVLNESKKWLGELVKEVLEEDDRT</sequence>
<evidence type="ECO:0000313" key="3">
    <source>
        <dbReference type="Proteomes" id="UP000045545"/>
    </source>
</evidence>
<gene>
    <name evidence="2" type="ORF">1119</name>
</gene>
<dbReference type="SUPFAM" id="SSF46785">
    <property type="entry name" value="Winged helix' DNA-binding domain"/>
    <property type="match status" value="1"/>
</dbReference>
<accession>A0A0E4GAN6</accession>
<evidence type="ECO:0000259" key="1">
    <source>
        <dbReference type="Pfam" id="PF03551"/>
    </source>
</evidence>
<dbReference type="STRING" id="690567.1119"/>
<dbReference type="OrthoDB" id="9808017at2"/>
<evidence type="ECO:0000313" key="2">
    <source>
        <dbReference type="EMBL" id="CFX39250.1"/>
    </source>
</evidence>
<protein>
    <submittedName>
        <fullName evidence="2">Transcription regulator PadR N-terminal</fullName>
    </submittedName>
</protein>
<dbReference type="InterPro" id="IPR036388">
    <property type="entry name" value="WH-like_DNA-bd_sf"/>
</dbReference>
<dbReference type="PANTHER" id="PTHR33169:SF14">
    <property type="entry name" value="TRANSCRIPTIONAL REGULATOR RV3488"/>
    <property type="match status" value="1"/>
</dbReference>
<proteinExistence type="predicted"/>
<dbReference type="PANTHER" id="PTHR33169">
    <property type="entry name" value="PADR-FAMILY TRANSCRIPTIONAL REGULATOR"/>
    <property type="match status" value="1"/>
</dbReference>